<name>A0A2U2PEC4_9SPHI</name>
<sequence length="253" mass="28483">MIITFLGTGTSQGIPVIGCDCPVCTSSDSHDKRLRTSVFLQVDGKHIVIDTGPDFRYQMLRAKVRKLDAVLFTHEHKDHIAGLDDVRAFNYFQKRAMDVYATPRVQEAIKRDFYYAFSEKKYPGVPLINLHDIGTQPFSVQGIEITPIEVMHFRLPISGFRIGDFTYITDAKTISPAEAEKIKGTKVLVLNALQKGSHISHFTLEEAIAFSREVKAERTYLTHLSHTMGKHAEVDSELPEGIRLAYDGLILEC</sequence>
<dbReference type="GO" id="GO:0016787">
    <property type="term" value="F:hydrolase activity"/>
    <property type="evidence" value="ECO:0007669"/>
    <property type="project" value="UniProtKB-KW"/>
</dbReference>
<keyword evidence="3" id="KW-1185">Reference proteome</keyword>
<dbReference type="AlphaFoldDB" id="A0A2U2PEC4"/>
<dbReference type="PANTHER" id="PTHR42663">
    <property type="entry name" value="HYDROLASE C777.06C-RELATED-RELATED"/>
    <property type="match status" value="1"/>
</dbReference>
<dbReference type="PANTHER" id="PTHR42663:SF6">
    <property type="entry name" value="HYDROLASE C777.06C-RELATED"/>
    <property type="match status" value="1"/>
</dbReference>
<gene>
    <name evidence="2" type="ORF">DDR33_14995</name>
</gene>
<organism evidence="2 3">
    <name type="scientific">Pararcticibacter amylolyticus</name>
    <dbReference type="NCBI Taxonomy" id="2173175"/>
    <lineage>
        <taxon>Bacteria</taxon>
        <taxon>Pseudomonadati</taxon>
        <taxon>Bacteroidota</taxon>
        <taxon>Sphingobacteriia</taxon>
        <taxon>Sphingobacteriales</taxon>
        <taxon>Sphingobacteriaceae</taxon>
        <taxon>Pararcticibacter</taxon>
    </lineage>
</organism>
<evidence type="ECO:0000313" key="3">
    <source>
        <dbReference type="Proteomes" id="UP000245647"/>
    </source>
</evidence>
<proteinExistence type="predicted"/>
<dbReference type="SUPFAM" id="SSF56281">
    <property type="entry name" value="Metallo-hydrolase/oxidoreductase"/>
    <property type="match status" value="1"/>
</dbReference>
<dbReference type="Gene3D" id="3.60.15.10">
    <property type="entry name" value="Ribonuclease Z/Hydroxyacylglutathione hydrolase-like"/>
    <property type="match status" value="1"/>
</dbReference>
<dbReference type="SMART" id="SM00849">
    <property type="entry name" value="Lactamase_B"/>
    <property type="match status" value="1"/>
</dbReference>
<dbReference type="Proteomes" id="UP000245647">
    <property type="component" value="Unassembled WGS sequence"/>
</dbReference>
<dbReference type="RefSeq" id="WP_109416621.1">
    <property type="nucleotide sequence ID" value="NZ_QEAS01000012.1"/>
</dbReference>
<accession>A0A2U2PEC4</accession>
<evidence type="ECO:0000313" key="2">
    <source>
        <dbReference type="EMBL" id="PWG79723.1"/>
    </source>
</evidence>
<evidence type="ECO:0000259" key="1">
    <source>
        <dbReference type="SMART" id="SM00849"/>
    </source>
</evidence>
<feature type="domain" description="Metallo-beta-lactamase" evidence="1">
    <location>
        <begin position="34"/>
        <end position="223"/>
    </location>
</feature>
<reference evidence="2 3" key="1">
    <citation type="submission" date="2018-04" db="EMBL/GenBank/DDBJ databases">
        <title>Pedobacter chongqingensis sp. nov., isolated from a rottenly hemp rope.</title>
        <authorList>
            <person name="Cai Y."/>
        </authorList>
    </citation>
    <scope>NUCLEOTIDE SEQUENCE [LARGE SCALE GENOMIC DNA]</scope>
    <source>
        <strain evidence="2 3">FJ4-8</strain>
    </source>
</reference>
<dbReference type="CDD" id="cd16279">
    <property type="entry name" value="metallo-hydrolase-like_MBL-fold"/>
    <property type="match status" value="1"/>
</dbReference>
<dbReference type="InterPro" id="IPR001279">
    <property type="entry name" value="Metallo-B-lactamas"/>
</dbReference>
<dbReference type="Pfam" id="PF12706">
    <property type="entry name" value="Lactamase_B_2"/>
    <property type="match status" value="1"/>
</dbReference>
<protein>
    <submittedName>
        <fullName evidence="2">MBL fold metallo-hydrolase</fullName>
    </submittedName>
</protein>
<dbReference type="OrthoDB" id="9781189at2"/>
<keyword evidence="2" id="KW-0378">Hydrolase</keyword>
<comment type="caution">
    <text evidence="2">The sequence shown here is derived from an EMBL/GenBank/DDBJ whole genome shotgun (WGS) entry which is preliminary data.</text>
</comment>
<dbReference type="InterPro" id="IPR036866">
    <property type="entry name" value="RibonucZ/Hydroxyglut_hydro"/>
</dbReference>
<dbReference type="EMBL" id="QEAS01000012">
    <property type="protein sequence ID" value="PWG79723.1"/>
    <property type="molecule type" value="Genomic_DNA"/>
</dbReference>